<name>F4RI38_MELLP</name>
<dbReference type="GeneID" id="18925756"/>
<evidence type="ECO:0000256" key="2">
    <source>
        <dbReference type="ARBA" id="ARBA00005635"/>
    </source>
</evidence>
<comment type="similarity">
    <text evidence="2 8">Belongs to the Mediator complex subunit 17 family.</text>
</comment>
<keyword evidence="10" id="KW-0472">Membrane</keyword>
<dbReference type="GO" id="GO:0006357">
    <property type="term" value="P:regulation of transcription by RNA polymerase II"/>
    <property type="evidence" value="ECO:0007669"/>
    <property type="project" value="InterPro"/>
</dbReference>
<dbReference type="Proteomes" id="UP000001072">
    <property type="component" value="Unassembled WGS sequence"/>
</dbReference>
<proteinExistence type="inferred from homology"/>
<evidence type="ECO:0000256" key="6">
    <source>
        <dbReference type="ARBA" id="ARBA00023242"/>
    </source>
</evidence>
<dbReference type="OrthoDB" id="10251234at2759"/>
<keyword evidence="10" id="KW-0812">Transmembrane</keyword>
<reference evidence="12" key="1">
    <citation type="journal article" date="2011" name="Proc. Natl. Acad. Sci. U.S.A.">
        <title>Obligate biotrophy features unraveled by the genomic analysis of rust fungi.</title>
        <authorList>
            <person name="Duplessis S."/>
            <person name="Cuomo C.A."/>
            <person name="Lin Y.-C."/>
            <person name="Aerts A."/>
            <person name="Tisserant E."/>
            <person name="Veneault-Fourrey C."/>
            <person name="Joly D.L."/>
            <person name="Hacquard S."/>
            <person name="Amselem J."/>
            <person name="Cantarel B.L."/>
            <person name="Chiu R."/>
            <person name="Coutinho P.M."/>
            <person name="Feau N."/>
            <person name="Field M."/>
            <person name="Frey P."/>
            <person name="Gelhaye E."/>
            <person name="Goldberg J."/>
            <person name="Grabherr M.G."/>
            <person name="Kodira C.D."/>
            <person name="Kohler A."/>
            <person name="Kuees U."/>
            <person name="Lindquist E.A."/>
            <person name="Lucas S.M."/>
            <person name="Mago R."/>
            <person name="Mauceli E."/>
            <person name="Morin E."/>
            <person name="Murat C."/>
            <person name="Pangilinan J.L."/>
            <person name="Park R."/>
            <person name="Pearson M."/>
            <person name="Quesneville H."/>
            <person name="Rouhier N."/>
            <person name="Sakthikumar S."/>
            <person name="Salamov A.A."/>
            <person name="Schmutz J."/>
            <person name="Selles B."/>
            <person name="Shapiro H."/>
            <person name="Tanguay P."/>
            <person name="Tuskan G.A."/>
            <person name="Henrissat B."/>
            <person name="Van de Peer Y."/>
            <person name="Rouze P."/>
            <person name="Ellis J.G."/>
            <person name="Dodds P.N."/>
            <person name="Schein J.E."/>
            <person name="Zhong S."/>
            <person name="Hamelin R.C."/>
            <person name="Grigoriev I.V."/>
            <person name="Szabo L.J."/>
            <person name="Martin F."/>
        </authorList>
    </citation>
    <scope>NUCLEOTIDE SEQUENCE [LARGE SCALE GENOMIC DNA]</scope>
    <source>
        <strain evidence="12">98AG31 / pathotype 3-4-7</strain>
    </source>
</reference>
<keyword evidence="12" id="KW-1185">Reference proteome</keyword>
<dbReference type="eggNOG" id="ENOG502S63G">
    <property type="taxonomic scope" value="Eukaryota"/>
</dbReference>
<evidence type="ECO:0000256" key="10">
    <source>
        <dbReference type="SAM" id="Phobius"/>
    </source>
</evidence>
<dbReference type="InterPro" id="IPR019313">
    <property type="entry name" value="Mediator_Med17"/>
</dbReference>
<protein>
    <recommendedName>
        <fullName evidence="3 8">Mediator of RNA polymerase II transcription subunit 17</fullName>
    </recommendedName>
    <alternativeName>
        <fullName evidence="7 8">Mediator complex subunit 17</fullName>
    </alternativeName>
</protein>
<evidence type="ECO:0000313" key="11">
    <source>
        <dbReference type="EMBL" id="EGG07933.1"/>
    </source>
</evidence>
<keyword evidence="6 8" id="KW-0539">Nucleus</keyword>
<dbReference type="GO" id="GO:0016592">
    <property type="term" value="C:mediator complex"/>
    <property type="evidence" value="ECO:0007669"/>
    <property type="project" value="InterPro"/>
</dbReference>
<keyword evidence="5 8" id="KW-0804">Transcription</keyword>
<sequence>MNQIIDHLWIQDYTSQITVPGKPVTGLLKVPNVSRGLDHLDVPVAIFPLDLIITLAVLLIYHFSTTQAFPTFPRKLERHPTILPSPPVLKMREPKLSVNLEPPSARRLANDIPLDKEYFESQKDVLWDLTDDGTRIWKQPDDETTRMTDNLCRVWQERGDFSQLTLDSIHTAPTTPAELEETPDASDESTTKEEPQGTDSISSEDLWEMKLKMVQHLGAIGVELAAGLDLLNIVLGPLAPDTVDTNSLPMPNGGLAPAIHSPDHIPPQAESTTLVDAAVSLMRKQKTTKNVSNVLRNASEELGKQVERSQDQWNALLELREEGWDMRPKGVKAGVDVSLIGKGAERAAKEVGIVFANPEAAEVLRASSIASLEPASLGSVGSRPEMKFPTRPRRRLVISLITPEGQPEYFSPWSNYSFQSATSPLFSEDLEMARAEMLEEEIFSEVSKEAQLVDSYSIITSDSSVHVEDLGLRVEKVASTKFSNEDSPLALLISSIMRLMMTSMYRSRRLHATGSAISKPKVSRPKMLKPVLDLIVFYTCALSVRRLFIQAADALTPTRLEVDLECEPVLESVAKIIRLLSDTGFGEDTQNKTFALGGMWTLRICEHHSVFFTVACPAVVSLWLPHQSIKIALPQLSSVLQREVEECILSALLDSVEQKGFSATRCAPGFSCVRGELEIFLTVSFSLRNGVKARVEKLQPTSTTPIPILISKYEGKGSIMEWLEGTIPPT</sequence>
<dbReference type="GO" id="GO:0070847">
    <property type="term" value="C:core mediator complex"/>
    <property type="evidence" value="ECO:0007669"/>
    <property type="project" value="TreeGrafter"/>
</dbReference>
<dbReference type="Pfam" id="PF10156">
    <property type="entry name" value="Med17"/>
    <property type="match status" value="1"/>
</dbReference>
<comment type="subcellular location">
    <subcellularLocation>
        <location evidence="1 8">Nucleus</location>
    </subcellularLocation>
</comment>
<dbReference type="AlphaFoldDB" id="F4RI38"/>
<keyword evidence="10" id="KW-1133">Transmembrane helix</keyword>
<dbReference type="PANTHER" id="PTHR13114:SF7">
    <property type="entry name" value="MEDIATOR OF RNA POLYMERASE II TRANSCRIPTION SUBUNIT 17"/>
    <property type="match status" value="1"/>
</dbReference>
<evidence type="ECO:0000256" key="3">
    <source>
        <dbReference type="ARBA" id="ARBA00019610"/>
    </source>
</evidence>
<dbReference type="GO" id="GO:0003712">
    <property type="term" value="F:transcription coregulator activity"/>
    <property type="evidence" value="ECO:0007669"/>
    <property type="project" value="InterPro"/>
</dbReference>
<dbReference type="KEGG" id="mlr:MELLADRAFT_116144"/>
<feature type="transmembrane region" description="Helical" evidence="10">
    <location>
        <begin position="44"/>
        <end position="64"/>
    </location>
</feature>
<keyword evidence="4 8" id="KW-0805">Transcription regulation</keyword>
<evidence type="ECO:0000256" key="5">
    <source>
        <dbReference type="ARBA" id="ARBA00023163"/>
    </source>
</evidence>
<evidence type="ECO:0000256" key="8">
    <source>
        <dbReference type="RuleBase" id="RU364140"/>
    </source>
</evidence>
<organism evidence="12">
    <name type="scientific">Melampsora larici-populina (strain 98AG31 / pathotype 3-4-7)</name>
    <name type="common">Poplar leaf rust fungus</name>
    <dbReference type="NCBI Taxonomy" id="747676"/>
    <lineage>
        <taxon>Eukaryota</taxon>
        <taxon>Fungi</taxon>
        <taxon>Dikarya</taxon>
        <taxon>Basidiomycota</taxon>
        <taxon>Pucciniomycotina</taxon>
        <taxon>Pucciniomycetes</taxon>
        <taxon>Pucciniales</taxon>
        <taxon>Melampsoraceae</taxon>
        <taxon>Melampsora</taxon>
    </lineage>
</organism>
<dbReference type="PANTHER" id="PTHR13114">
    <property type="entry name" value="MEDIATOR OF RNA POLYMERASE II TRANSCRIPTION SUBUNIT 17"/>
    <property type="match status" value="1"/>
</dbReference>
<evidence type="ECO:0000256" key="4">
    <source>
        <dbReference type="ARBA" id="ARBA00023015"/>
    </source>
</evidence>
<dbReference type="STRING" id="747676.F4RI38"/>
<feature type="region of interest" description="Disordered" evidence="9">
    <location>
        <begin position="172"/>
        <end position="203"/>
    </location>
</feature>
<evidence type="ECO:0000256" key="7">
    <source>
        <dbReference type="ARBA" id="ARBA00032014"/>
    </source>
</evidence>
<evidence type="ECO:0000256" key="9">
    <source>
        <dbReference type="SAM" id="MobiDB-lite"/>
    </source>
</evidence>
<evidence type="ECO:0000256" key="1">
    <source>
        <dbReference type="ARBA" id="ARBA00004123"/>
    </source>
</evidence>
<gene>
    <name evidence="8" type="primary">MED17</name>
    <name evidence="11" type="ORF">MELLADRAFT_116144</name>
</gene>
<dbReference type="VEuPathDB" id="FungiDB:MELLADRAFT_116144"/>
<accession>F4RI38</accession>
<dbReference type="EMBL" id="GL883102">
    <property type="protein sequence ID" value="EGG07933.1"/>
    <property type="molecule type" value="Genomic_DNA"/>
</dbReference>
<comment type="subunit">
    <text evidence="8">Component of the Mediator complex.</text>
</comment>
<comment type="function">
    <text evidence="8">Component of the Mediator complex, a coactivator involved in the regulated transcription of nearly all RNA polymerase II-dependent genes. Mediator functions as a bridge to convey information from gene-specific regulatory proteins to the basal RNA polymerase II transcription machinery. Mediator is recruited to promoters by direct interactions with regulatory proteins and serves as a scaffold for the assembly of a functional preinitiation complex with RNA polymerase II and the general transcription factors.</text>
</comment>
<dbReference type="RefSeq" id="XP_007408698.1">
    <property type="nucleotide sequence ID" value="XM_007408636.1"/>
</dbReference>
<feature type="compositionally biased region" description="Acidic residues" evidence="9">
    <location>
        <begin position="178"/>
        <end position="187"/>
    </location>
</feature>
<evidence type="ECO:0000313" key="12">
    <source>
        <dbReference type="Proteomes" id="UP000001072"/>
    </source>
</evidence>
<dbReference type="InParanoid" id="F4RI38"/>
<keyword evidence="8" id="KW-0010">Activator</keyword>
<dbReference type="HOGENOM" id="CLU_418048_0_0_1"/>